<accession>A0ABR0RAP0</accession>
<gene>
    <name evidence="6" type="ORF">PMZ80_010568</name>
</gene>
<keyword evidence="7" id="KW-1185">Reference proteome</keyword>
<keyword evidence="4" id="KW-0862">Zinc</keyword>
<keyword evidence="2" id="KW-0479">Metal-binding</keyword>
<dbReference type="Proteomes" id="UP001334248">
    <property type="component" value="Unassembled WGS sequence"/>
</dbReference>
<evidence type="ECO:0000313" key="6">
    <source>
        <dbReference type="EMBL" id="KAK5937268.1"/>
    </source>
</evidence>
<proteinExistence type="inferred from homology"/>
<comment type="similarity">
    <text evidence="1">Belongs to the metallo-beta-lactamase superfamily.</text>
</comment>
<comment type="caution">
    <text evidence="6">The sequence shown here is derived from an EMBL/GenBank/DDBJ whole genome shotgun (WGS) entry which is preliminary data.</text>
</comment>
<feature type="domain" description="Metallo-beta-lactamase" evidence="5">
    <location>
        <begin position="117"/>
        <end position="222"/>
    </location>
</feature>
<dbReference type="SUPFAM" id="SSF56281">
    <property type="entry name" value="Metallo-hydrolase/oxidoreductase"/>
    <property type="match status" value="1"/>
</dbReference>
<evidence type="ECO:0000259" key="5">
    <source>
        <dbReference type="Pfam" id="PF00753"/>
    </source>
</evidence>
<evidence type="ECO:0000313" key="7">
    <source>
        <dbReference type="Proteomes" id="UP001334248"/>
    </source>
</evidence>
<sequence>MYTAWESLNSPLDLPQVTPGLSIPESSATVDVRIINTTTYQRTKTENLFGKAVIGHENLSFPSYSFLISNAQMGVNILFDLGMRRDWWKSCPPGLTEYISDYDPRASLQVCVETDVADILDTDLAEFGITSNSIAAVIWSHHHFDHRGDMSRFPGHTKLIVGPGLLKAHGHELNRSDVEGREVFELAEQDFPLEIGGFPAHDAFGDGSFYLLSCPGHTVGHFAALARVTSSPKGTYVFLGADCAHHCGEFRPSPYEPLPQQVSFRSSNYSFDNIISTPQSPRSPTTFVTRKPVLCAGDFVAQCVHPRQSPTEPFYQTPQEPVVHNYVDAHDSVQKLQAFDAHEEVLVCISHDSTLMNVLPFYPNTINQWYRRRYKQRLKWEFLNDFDVGGKKFGCGRRFL</sequence>
<organism evidence="6 7">
    <name type="scientific">Knufia obscura</name>
    <dbReference type="NCBI Taxonomy" id="1635080"/>
    <lineage>
        <taxon>Eukaryota</taxon>
        <taxon>Fungi</taxon>
        <taxon>Dikarya</taxon>
        <taxon>Ascomycota</taxon>
        <taxon>Pezizomycotina</taxon>
        <taxon>Eurotiomycetes</taxon>
        <taxon>Chaetothyriomycetidae</taxon>
        <taxon>Chaetothyriales</taxon>
        <taxon>Trichomeriaceae</taxon>
        <taxon>Knufia</taxon>
    </lineage>
</organism>
<dbReference type="EMBL" id="JAVHJV010000018">
    <property type="protein sequence ID" value="KAK5937268.1"/>
    <property type="molecule type" value="Genomic_DNA"/>
</dbReference>
<dbReference type="Gene3D" id="3.60.15.10">
    <property type="entry name" value="Ribonuclease Z/Hydroxyacylglutathione hydrolase-like"/>
    <property type="match status" value="1"/>
</dbReference>
<evidence type="ECO:0000256" key="4">
    <source>
        <dbReference type="ARBA" id="ARBA00022833"/>
    </source>
</evidence>
<name>A0ABR0RAP0_9EURO</name>
<reference evidence="6 7" key="1">
    <citation type="journal article" date="2023" name="Res Sq">
        <title>Genomic and morphological characterization of Knufia obscura isolated from the Mars 2020 spacecraft assembly facility.</title>
        <authorList>
            <person name="Chander A.M."/>
            <person name="Teixeira M.M."/>
            <person name="Singh N.K."/>
            <person name="Williams M.P."/>
            <person name="Parker C.W."/>
            <person name="Leo P."/>
            <person name="Stajich J.E."/>
            <person name="Torok T."/>
            <person name="Tighe S."/>
            <person name="Mason C.E."/>
            <person name="Venkateswaran K."/>
        </authorList>
    </citation>
    <scope>NUCLEOTIDE SEQUENCE [LARGE SCALE GENOMIC DNA]</scope>
    <source>
        <strain evidence="6 7">CCFEE 5817</strain>
    </source>
</reference>
<dbReference type="GeneID" id="90004017"/>
<keyword evidence="3" id="KW-0378">Hydrolase</keyword>
<dbReference type="PANTHER" id="PTHR42978:SF5">
    <property type="entry name" value="METALLO-BETA-LACTAMASE DOMAIN-CONTAINING PROTEIN"/>
    <property type="match status" value="1"/>
</dbReference>
<evidence type="ECO:0000256" key="1">
    <source>
        <dbReference type="ARBA" id="ARBA00007749"/>
    </source>
</evidence>
<evidence type="ECO:0000256" key="3">
    <source>
        <dbReference type="ARBA" id="ARBA00022801"/>
    </source>
</evidence>
<evidence type="ECO:0000256" key="2">
    <source>
        <dbReference type="ARBA" id="ARBA00022723"/>
    </source>
</evidence>
<dbReference type="InterPro" id="IPR036866">
    <property type="entry name" value="RibonucZ/Hydroxyglut_hydro"/>
</dbReference>
<dbReference type="RefSeq" id="XP_064725358.1">
    <property type="nucleotide sequence ID" value="XM_064878957.1"/>
</dbReference>
<protein>
    <recommendedName>
        <fullName evidence="5">Metallo-beta-lactamase domain-containing protein</fullName>
    </recommendedName>
</protein>
<dbReference type="CDD" id="cd07730">
    <property type="entry name" value="metallo-hydrolase-like_MBL-fold"/>
    <property type="match status" value="1"/>
</dbReference>
<dbReference type="InterPro" id="IPR001279">
    <property type="entry name" value="Metallo-B-lactamas"/>
</dbReference>
<dbReference type="PANTHER" id="PTHR42978">
    <property type="entry name" value="QUORUM-QUENCHING LACTONASE YTNP-RELATED-RELATED"/>
    <property type="match status" value="1"/>
</dbReference>
<dbReference type="Pfam" id="PF00753">
    <property type="entry name" value="Lactamase_B"/>
    <property type="match status" value="1"/>
</dbReference>
<dbReference type="InterPro" id="IPR051013">
    <property type="entry name" value="MBL_superfamily_lactonases"/>
</dbReference>